<keyword evidence="2" id="KW-1133">Transmembrane helix</keyword>
<protein>
    <submittedName>
        <fullName evidence="3">Uncharacterized protein</fullName>
    </submittedName>
</protein>
<evidence type="ECO:0000313" key="3">
    <source>
        <dbReference type="EMBL" id="OGY85095.1"/>
    </source>
</evidence>
<dbReference type="Proteomes" id="UP000176952">
    <property type="component" value="Unassembled WGS sequence"/>
</dbReference>
<evidence type="ECO:0000256" key="1">
    <source>
        <dbReference type="SAM" id="MobiDB-lite"/>
    </source>
</evidence>
<dbReference type="SUPFAM" id="SSF82171">
    <property type="entry name" value="DPP6 N-terminal domain-like"/>
    <property type="match status" value="1"/>
</dbReference>
<feature type="compositionally biased region" description="Acidic residues" evidence="1">
    <location>
        <begin position="73"/>
        <end position="83"/>
    </location>
</feature>
<dbReference type="PROSITE" id="PS51450">
    <property type="entry name" value="LRR"/>
    <property type="match status" value="1"/>
</dbReference>
<evidence type="ECO:0000313" key="4">
    <source>
        <dbReference type="Proteomes" id="UP000176952"/>
    </source>
</evidence>
<feature type="region of interest" description="Disordered" evidence="1">
    <location>
        <begin position="52"/>
        <end position="130"/>
    </location>
</feature>
<feature type="transmembrane region" description="Helical" evidence="2">
    <location>
        <begin position="20"/>
        <end position="43"/>
    </location>
</feature>
<name>A0A1G2B7X2_9BACT</name>
<dbReference type="InterPro" id="IPR011042">
    <property type="entry name" value="6-blade_b-propeller_TolB-like"/>
</dbReference>
<reference evidence="3 4" key="1">
    <citation type="journal article" date="2016" name="Nat. Commun.">
        <title>Thousands of microbial genomes shed light on interconnected biogeochemical processes in an aquifer system.</title>
        <authorList>
            <person name="Anantharaman K."/>
            <person name="Brown C.T."/>
            <person name="Hug L.A."/>
            <person name="Sharon I."/>
            <person name="Castelle C.J."/>
            <person name="Probst A.J."/>
            <person name="Thomas B.C."/>
            <person name="Singh A."/>
            <person name="Wilkins M.J."/>
            <person name="Karaoz U."/>
            <person name="Brodie E.L."/>
            <person name="Williams K.H."/>
            <person name="Hubbard S.S."/>
            <person name="Banfield J.F."/>
        </authorList>
    </citation>
    <scope>NUCLEOTIDE SEQUENCE [LARGE SCALE GENOMIC DNA]</scope>
</reference>
<comment type="caution">
    <text evidence="3">The sequence shown here is derived from an EMBL/GenBank/DDBJ whole genome shotgun (WGS) entry which is preliminary data.</text>
</comment>
<evidence type="ECO:0000256" key="2">
    <source>
        <dbReference type="SAM" id="Phobius"/>
    </source>
</evidence>
<organism evidence="3 4">
    <name type="scientific">Candidatus Kerfeldbacteria bacterium RIFCSPHIGHO2_12_FULL_48_17</name>
    <dbReference type="NCBI Taxonomy" id="1798542"/>
    <lineage>
        <taxon>Bacteria</taxon>
        <taxon>Candidatus Kerfeldiibacteriota</taxon>
    </lineage>
</organism>
<dbReference type="AlphaFoldDB" id="A0A1G2B7X2"/>
<sequence>MENNMKDGSGMEASKNPMFTPAVIGLSIALVIVLIVGVVAVVFQQRTISDLKTSSEDATTDEVDSDTSSTIAGDDEETTDVEDAATNTNSADEPTPAETPVAGDATEDTSAPAADAEEETPATFTTSDISTSDGTKLFIPYLAPASDANSTGKGFSVRLYDTATNKVTAEKRFNTPDPVVIAESIDNYFQFNPQTSDIYYSTESGGLGGCSNADGTCHNRIYRTNFNNPDLHKIVYEDADGDTPFTQQYAVSQNENVIFVLSYETDPAKRAAIVERVDVAAGTANTIATLPSSDTVFYDASRLQVSEDGKSLFIGRREAIANSNAYRLYLDTIDLSTNKITSVKYFEGLLISGLSSAVVSSDGTQIALWAYGDETPARLFVYNVPSGHLSNAPRAGAAVENLNLAWSSDGQKLLFAVKDRVAYYDTVDGENHVIRGSIPSDAHPHVISAPGSKKFFLFTQALENGAGLEVYNIATGKLNSDLPSTTDIDNVMESQAQWY</sequence>
<keyword evidence="2" id="KW-0472">Membrane</keyword>
<accession>A0A1G2B7X2</accession>
<gene>
    <name evidence="3" type="ORF">A3F54_02385</name>
</gene>
<dbReference type="Gene3D" id="2.120.10.30">
    <property type="entry name" value="TolB, C-terminal domain"/>
    <property type="match status" value="1"/>
</dbReference>
<proteinExistence type="predicted"/>
<dbReference type="EMBL" id="MHKD01000006">
    <property type="protein sequence ID" value="OGY85095.1"/>
    <property type="molecule type" value="Genomic_DNA"/>
</dbReference>
<dbReference type="InterPro" id="IPR001611">
    <property type="entry name" value="Leu-rich_rpt"/>
</dbReference>
<keyword evidence="2" id="KW-0812">Transmembrane</keyword>